<dbReference type="EMBL" id="BK016114">
    <property type="protein sequence ID" value="DAF96318.1"/>
    <property type="molecule type" value="Genomic_DNA"/>
</dbReference>
<evidence type="ECO:0000313" key="1">
    <source>
        <dbReference type="EMBL" id="DAF96318.1"/>
    </source>
</evidence>
<sequence>MGMGIGKTISNSPFLEQSYVTAQIGCFNI</sequence>
<organism evidence="1">
    <name type="scientific">Podoviridae sp. ctG4L18</name>
    <dbReference type="NCBI Taxonomy" id="2825234"/>
    <lineage>
        <taxon>Viruses</taxon>
        <taxon>Duplodnaviria</taxon>
        <taxon>Heunggongvirae</taxon>
        <taxon>Uroviricota</taxon>
        <taxon>Caudoviricetes</taxon>
    </lineage>
</organism>
<accession>A0A8S5UPL0</accession>
<protein>
    <submittedName>
        <fullName evidence="1">Uncharacterized protein</fullName>
    </submittedName>
</protein>
<reference evidence="1" key="1">
    <citation type="journal article" date="2021" name="Proc. Natl. Acad. Sci. U.S.A.">
        <title>A Catalog of Tens of Thousands of Viruses from Human Metagenomes Reveals Hidden Associations with Chronic Diseases.</title>
        <authorList>
            <person name="Tisza M.J."/>
            <person name="Buck C.B."/>
        </authorList>
    </citation>
    <scope>NUCLEOTIDE SEQUENCE</scope>
    <source>
        <strain evidence="1">CtG4L18</strain>
    </source>
</reference>
<proteinExistence type="predicted"/>
<name>A0A8S5UPL0_9CAUD</name>